<feature type="region of interest" description="Disordered" evidence="2">
    <location>
        <begin position="37"/>
        <end position="153"/>
    </location>
</feature>
<feature type="compositionally biased region" description="Acidic residues" evidence="2">
    <location>
        <begin position="58"/>
        <end position="93"/>
    </location>
</feature>
<accession>A0AAU9P1A4</accession>
<keyword evidence="4" id="KW-1185">Reference proteome</keyword>
<evidence type="ECO:0000313" key="4">
    <source>
        <dbReference type="Proteomes" id="UP001157418"/>
    </source>
</evidence>
<sequence>MDELWMLVQPPANQPVLPVIPGDPYYPELPVAYNPIPPVEEAPIQQEEIEIEENPKEDMEEDPEEEDPEEDMEEDLEEEDPEDDMEEEDDDEVIMITESESSVTPPTTPIHSFTTAPSRCPRKTARMSIPDRRPTTLRQSKRFSHTQKKVDRPAWESNKVNKWISEWKATRNIEKGQASGTTPPSPMDIDDLSLLFEENTRLHGQVWHISDELSTIQGQVAQTRGGMTRMGRQQEQQHIELDNLHQRMNYHHSNWMNCNSRMTAMENQNDIALSLAHGIEERHVALKESHETLEERHVALEENHETVEERHATLAADHAELVAKHTELSNAVAQWMNFC</sequence>
<dbReference type="Proteomes" id="UP001157418">
    <property type="component" value="Unassembled WGS sequence"/>
</dbReference>
<dbReference type="AlphaFoldDB" id="A0AAU9P1A4"/>
<name>A0AAU9P1A4_9ASTR</name>
<evidence type="ECO:0000256" key="1">
    <source>
        <dbReference type="SAM" id="Coils"/>
    </source>
</evidence>
<feature type="compositionally biased region" description="Low complexity" evidence="2">
    <location>
        <begin position="94"/>
        <end position="105"/>
    </location>
</feature>
<keyword evidence="1" id="KW-0175">Coiled coil</keyword>
<protein>
    <submittedName>
        <fullName evidence="3">Uncharacterized protein</fullName>
    </submittedName>
</protein>
<evidence type="ECO:0000313" key="3">
    <source>
        <dbReference type="EMBL" id="CAH1444056.1"/>
    </source>
</evidence>
<reference evidence="3 4" key="1">
    <citation type="submission" date="2022-01" db="EMBL/GenBank/DDBJ databases">
        <authorList>
            <person name="Xiong W."/>
            <person name="Schranz E."/>
        </authorList>
    </citation>
    <scope>NUCLEOTIDE SEQUENCE [LARGE SCALE GENOMIC DNA]</scope>
</reference>
<evidence type="ECO:0000256" key="2">
    <source>
        <dbReference type="SAM" id="MobiDB-lite"/>
    </source>
</evidence>
<organism evidence="3 4">
    <name type="scientific">Lactuca virosa</name>
    <dbReference type="NCBI Taxonomy" id="75947"/>
    <lineage>
        <taxon>Eukaryota</taxon>
        <taxon>Viridiplantae</taxon>
        <taxon>Streptophyta</taxon>
        <taxon>Embryophyta</taxon>
        <taxon>Tracheophyta</taxon>
        <taxon>Spermatophyta</taxon>
        <taxon>Magnoliopsida</taxon>
        <taxon>eudicotyledons</taxon>
        <taxon>Gunneridae</taxon>
        <taxon>Pentapetalae</taxon>
        <taxon>asterids</taxon>
        <taxon>campanulids</taxon>
        <taxon>Asterales</taxon>
        <taxon>Asteraceae</taxon>
        <taxon>Cichorioideae</taxon>
        <taxon>Cichorieae</taxon>
        <taxon>Lactucinae</taxon>
        <taxon>Lactuca</taxon>
    </lineage>
</organism>
<dbReference type="EMBL" id="CAKMRJ010005523">
    <property type="protein sequence ID" value="CAH1444056.1"/>
    <property type="molecule type" value="Genomic_DNA"/>
</dbReference>
<gene>
    <name evidence="3" type="ORF">LVIROSA_LOCUS29922</name>
</gene>
<comment type="caution">
    <text evidence="3">The sequence shown here is derived from an EMBL/GenBank/DDBJ whole genome shotgun (WGS) entry which is preliminary data.</text>
</comment>
<feature type="coiled-coil region" evidence="1">
    <location>
        <begin position="276"/>
        <end position="310"/>
    </location>
</feature>
<proteinExistence type="predicted"/>